<feature type="transmembrane region" description="Helical" evidence="3">
    <location>
        <begin position="166"/>
        <end position="189"/>
    </location>
</feature>
<gene>
    <name evidence="5" type="ORF">KS419_02760</name>
</gene>
<feature type="transmembrane region" description="Helical" evidence="3">
    <location>
        <begin position="195"/>
        <end position="216"/>
    </location>
</feature>
<keyword evidence="3" id="KW-0812">Transmembrane</keyword>
<dbReference type="PANTHER" id="PTHR11360:SF308">
    <property type="entry name" value="BLL3089 PROTEIN"/>
    <property type="match status" value="1"/>
</dbReference>
<feature type="transmembrane region" description="Helical" evidence="3">
    <location>
        <begin position="338"/>
        <end position="356"/>
    </location>
</feature>
<keyword evidence="3" id="KW-0472">Membrane</keyword>
<evidence type="ECO:0000313" key="5">
    <source>
        <dbReference type="EMBL" id="MBU9710664.1"/>
    </source>
</evidence>
<name>A0ABS6JBU4_9BACI</name>
<accession>A0ABS6JBU4</accession>
<dbReference type="InterPro" id="IPR050327">
    <property type="entry name" value="Proton-linked_MCT"/>
</dbReference>
<dbReference type="InterPro" id="IPR020846">
    <property type="entry name" value="MFS_dom"/>
</dbReference>
<dbReference type="RefSeq" id="WP_217064560.1">
    <property type="nucleotide sequence ID" value="NZ_JAHQCS010000042.1"/>
</dbReference>
<feature type="region of interest" description="Disordered" evidence="2">
    <location>
        <begin position="1"/>
        <end position="25"/>
    </location>
</feature>
<keyword evidence="3" id="KW-1133">Transmembrane helix</keyword>
<dbReference type="Proteomes" id="UP000784880">
    <property type="component" value="Unassembled WGS sequence"/>
</dbReference>
<feature type="transmembrane region" description="Helical" evidence="3">
    <location>
        <begin position="362"/>
        <end position="384"/>
    </location>
</feature>
<keyword evidence="6" id="KW-1185">Reference proteome</keyword>
<feature type="transmembrane region" description="Helical" evidence="3">
    <location>
        <begin position="106"/>
        <end position="125"/>
    </location>
</feature>
<evidence type="ECO:0000259" key="4">
    <source>
        <dbReference type="PROSITE" id="PS50850"/>
    </source>
</evidence>
<feature type="transmembrane region" description="Helical" evidence="3">
    <location>
        <begin position="396"/>
        <end position="419"/>
    </location>
</feature>
<evidence type="ECO:0000256" key="3">
    <source>
        <dbReference type="SAM" id="Phobius"/>
    </source>
</evidence>
<dbReference type="EMBL" id="JAHQCS010000042">
    <property type="protein sequence ID" value="MBU9710664.1"/>
    <property type="molecule type" value="Genomic_DNA"/>
</dbReference>
<dbReference type="PROSITE" id="PS50850">
    <property type="entry name" value="MFS"/>
    <property type="match status" value="1"/>
</dbReference>
<protein>
    <submittedName>
        <fullName evidence="5">MFS transporter</fullName>
    </submittedName>
</protein>
<feature type="transmembrane region" description="Helical" evidence="3">
    <location>
        <begin position="271"/>
        <end position="298"/>
    </location>
</feature>
<feature type="transmembrane region" description="Helical" evidence="3">
    <location>
        <begin position="131"/>
        <end position="154"/>
    </location>
</feature>
<feature type="transmembrane region" description="Helical" evidence="3">
    <location>
        <begin position="72"/>
        <end position="94"/>
    </location>
</feature>
<organism evidence="5 6">
    <name type="scientific">Evansella tamaricis</name>
    <dbReference type="NCBI Taxonomy" id="2069301"/>
    <lineage>
        <taxon>Bacteria</taxon>
        <taxon>Bacillati</taxon>
        <taxon>Bacillota</taxon>
        <taxon>Bacilli</taxon>
        <taxon>Bacillales</taxon>
        <taxon>Bacillaceae</taxon>
        <taxon>Evansella</taxon>
    </lineage>
</organism>
<comment type="caution">
    <text evidence="5">The sequence shown here is derived from an EMBL/GenBank/DDBJ whole genome shotgun (WGS) entry which is preliminary data.</text>
</comment>
<evidence type="ECO:0000256" key="1">
    <source>
        <dbReference type="ARBA" id="ARBA00004651"/>
    </source>
</evidence>
<dbReference type="PANTHER" id="PTHR11360">
    <property type="entry name" value="MONOCARBOXYLATE TRANSPORTER"/>
    <property type="match status" value="1"/>
</dbReference>
<dbReference type="InterPro" id="IPR011701">
    <property type="entry name" value="MFS"/>
</dbReference>
<feature type="domain" description="Major facilitator superfamily (MFS) profile" evidence="4">
    <location>
        <begin position="40"/>
        <end position="449"/>
    </location>
</feature>
<feature type="transmembrane region" description="Helical" evidence="3">
    <location>
        <begin position="34"/>
        <end position="52"/>
    </location>
</feature>
<comment type="subcellular location">
    <subcellularLocation>
        <location evidence="1">Cell membrane</location>
        <topology evidence="1">Multi-pass membrane protein</topology>
    </subcellularLocation>
</comment>
<proteinExistence type="predicted"/>
<evidence type="ECO:0000256" key="2">
    <source>
        <dbReference type="SAM" id="MobiDB-lite"/>
    </source>
</evidence>
<feature type="transmembrane region" description="Helical" evidence="3">
    <location>
        <begin position="310"/>
        <end position="331"/>
    </location>
</feature>
<reference evidence="5 6" key="1">
    <citation type="submission" date="2021-06" db="EMBL/GenBank/DDBJ databases">
        <title>Bacillus sp. RD4P76, an endophyte from a halophyte.</title>
        <authorList>
            <person name="Sun J.-Q."/>
        </authorList>
    </citation>
    <scope>NUCLEOTIDE SEQUENCE [LARGE SCALE GENOMIC DNA]</scope>
    <source>
        <strain evidence="5 6">CGMCC 1.15917</strain>
    </source>
</reference>
<evidence type="ECO:0000313" key="6">
    <source>
        <dbReference type="Proteomes" id="UP000784880"/>
    </source>
</evidence>
<feature type="compositionally biased region" description="Polar residues" evidence="2">
    <location>
        <begin position="1"/>
        <end position="19"/>
    </location>
</feature>
<dbReference type="Pfam" id="PF07690">
    <property type="entry name" value="MFS_1"/>
    <property type="match status" value="1"/>
</dbReference>
<feature type="transmembrane region" description="Helical" evidence="3">
    <location>
        <begin position="425"/>
        <end position="445"/>
    </location>
</feature>
<sequence>MQQQRSNDQSKNYPNNSHNKNQHSRKKIVQKTPFFYGWIIVIIGAWAVFLSGPGQTYSVSIFIDAYVEEFGWSRSLISTLYSAATMASGIVMIFMGKLIDRVGQRWMSVFAGIMLAVACFFNSLILGPFMLLIGFFLIRLFGQGLMELVPNTLIPQWFVRKRGRAFAFMEVGGFLSSAALPLVNVWLIHQYGWSGAWQVWAVVLLISFVPLAWIFVHNRPEDFGLLPDQKKTFGDQEHTPLEVVSQQSKTDTSFSTIEENSWTLEQAIRSWVFWGVLFCIAVPAMANTGMTFHIVSILGGGGMTRGESAFILSIMALIAFPISFFAGFLLERMPLYKLFAFTFFIEATGVLVLIMADSYNMALLFGILRGVAGGFGTLCIAMIIPQYFGRAHLGSIKGIGFTSTVIASSLGPLPFGIAFDWFGGYTEILLIMLIFFLLATVIAWINRKP</sequence>